<evidence type="ECO:0000313" key="1">
    <source>
        <dbReference type="EMBL" id="GGA27862.1"/>
    </source>
</evidence>
<keyword evidence="2" id="KW-1185">Reference proteome</keyword>
<sequence>MPEMRYLDYAELAERLLAMAEERHGTQSSERFLLGQDPAVLFTGLVVDKVTVSQGLYENIVSEMTALIASETDPWMRGDHQYWVDQLTELQKAATAT</sequence>
<dbReference type="AlphaFoldDB" id="A0A8J2U191"/>
<reference evidence="1" key="2">
    <citation type="submission" date="2020-09" db="EMBL/GenBank/DDBJ databases">
        <authorList>
            <person name="Sun Q."/>
            <person name="Zhou Y."/>
        </authorList>
    </citation>
    <scope>NUCLEOTIDE SEQUENCE</scope>
    <source>
        <strain evidence="1">CGMCC 1.12785</strain>
    </source>
</reference>
<comment type="caution">
    <text evidence="1">The sequence shown here is derived from an EMBL/GenBank/DDBJ whole genome shotgun (WGS) entry which is preliminary data.</text>
</comment>
<reference evidence="1" key="1">
    <citation type="journal article" date="2014" name="Int. J. Syst. Evol. Microbiol.">
        <title>Complete genome sequence of Corynebacterium casei LMG S-19264T (=DSM 44701T), isolated from a smear-ripened cheese.</title>
        <authorList>
            <consortium name="US DOE Joint Genome Institute (JGI-PGF)"/>
            <person name="Walter F."/>
            <person name="Albersmeier A."/>
            <person name="Kalinowski J."/>
            <person name="Ruckert C."/>
        </authorList>
    </citation>
    <scope>NUCLEOTIDE SEQUENCE</scope>
    <source>
        <strain evidence="1">CGMCC 1.12785</strain>
    </source>
</reference>
<gene>
    <name evidence="1" type="ORF">GCM10011333_33320</name>
</gene>
<protein>
    <submittedName>
        <fullName evidence="1">Uncharacterized protein</fullName>
    </submittedName>
</protein>
<name>A0A8J2U191_9MICO</name>
<evidence type="ECO:0000313" key="2">
    <source>
        <dbReference type="Proteomes" id="UP000616114"/>
    </source>
</evidence>
<accession>A0A8J2U191</accession>
<dbReference type="RefSeq" id="WP_188551997.1">
    <property type="nucleotide sequence ID" value="NZ_BMFY01000021.1"/>
</dbReference>
<proteinExistence type="predicted"/>
<organism evidence="1 2">
    <name type="scientific">Sediminivirga luteola</name>
    <dbReference type="NCBI Taxonomy" id="1774748"/>
    <lineage>
        <taxon>Bacteria</taxon>
        <taxon>Bacillati</taxon>
        <taxon>Actinomycetota</taxon>
        <taxon>Actinomycetes</taxon>
        <taxon>Micrococcales</taxon>
        <taxon>Brevibacteriaceae</taxon>
        <taxon>Sediminivirga</taxon>
    </lineage>
</organism>
<dbReference type="Proteomes" id="UP000616114">
    <property type="component" value="Unassembled WGS sequence"/>
</dbReference>
<dbReference type="EMBL" id="BMFY01000021">
    <property type="protein sequence ID" value="GGA27862.1"/>
    <property type="molecule type" value="Genomic_DNA"/>
</dbReference>